<sequence>MSNQLTLSAEPFAPLPFPAGGVADITATVNDAEGNPLADAEVSFHVGAPHAALSVKGGTTDDQGQIGLTLTYPAPGVAGHSGTGVIPVTADTEGDSKTILINFYDPRLRPVKILNTQLNDTTGAILLGLRAIIFGVQALVYFPDTLADGDKATFYWGEFTARKTCAKGEHVWVVEPAKDFKSHQVFKPGKYRVWYSIENKAGEIIGSQPIETIINESPYAVSLA</sequence>
<dbReference type="EMBL" id="CP157947">
    <property type="protein sequence ID" value="XBS69265.1"/>
    <property type="molecule type" value="Genomic_DNA"/>
</dbReference>
<dbReference type="Gene3D" id="2.60.40.10">
    <property type="entry name" value="Immunoglobulins"/>
    <property type="match status" value="1"/>
</dbReference>
<organism evidence="3">
    <name type="scientific">Acerihabitans sp. KWT182</name>
    <dbReference type="NCBI Taxonomy" id="3157919"/>
    <lineage>
        <taxon>Bacteria</taxon>
        <taxon>Pseudomonadati</taxon>
        <taxon>Pseudomonadota</taxon>
        <taxon>Gammaproteobacteria</taxon>
        <taxon>Enterobacterales</taxon>
        <taxon>Pectobacteriaceae</taxon>
        <taxon>Acerihabitans</taxon>
    </lineage>
</organism>
<protein>
    <submittedName>
        <fullName evidence="3">Ig-like domain-containing protein</fullName>
    </submittedName>
</protein>
<name>A0AAU7Q8H4_9GAMM</name>
<dbReference type="SUPFAM" id="SSF49373">
    <property type="entry name" value="Invasin/intimin cell-adhesion fragments"/>
    <property type="match status" value="1"/>
</dbReference>
<evidence type="ECO:0000256" key="1">
    <source>
        <dbReference type="ARBA" id="ARBA00010116"/>
    </source>
</evidence>
<dbReference type="InterPro" id="IPR013783">
    <property type="entry name" value="Ig-like_fold"/>
</dbReference>
<gene>
    <name evidence="3" type="ORF">ABK905_22870</name>
</gene>
<evidence type="ECO:0000259" key="2">
    <source>
        <dbReference type="Pfam" id="PF02369"/>
    </source>
</evidence>
<evidence type="ECO:0000313" key="3">
    <source>
        <dbReference type="EMBL" id="XBS69265.1"/>
    </source>
</evidence>
<dbReference type="Pfam" id="PF02369">
    <property type="entry name" value="Big_1"/>
    <property type="match status" value="1"/>
</dbReference>
<dbReference type="InterPro" id="IPR008964">
    <property type="entry name" value="Invasin/intimin_cell_adhesion"/>
</dbReference>
<proteinExistence type="inferred from homology"/>
<dbReference type="InterPro" id="IPR003344">
    <property type="entry name" value="Big_1_dom"/>
</dbReference>
<dbReference type="AlphaFoldDB" id="A0AAU7Q8H4"/>
<reference evidence="3" key="1">
    <citation type="submission" date="2024-06" db="EMBL/GenBank/DDBJ databases">
        <authorList>
            <person name="Coelho C."/>
            <person name="Bento M."/>
            <person name="Garcia E."/>
            <person name="Camelo A."/>
            <person name="Brandao I."/>
            <person name="Espirito Santo C."/>
            <person name="Trovao J."/>
            <person name="Verissimo A."/>
            <person name="Costa J."/>
            <person name="Tiago I."/>
        </authorList>
    </citation>
    <scope>NUCLEOTIDE SEQUENCE</scope>
    <source>
        <strain evidence="3">KWT182</strain>
    </source>
</reference>
<comment type="similarity">
    <text evidence="1">Belongs to the intimin/invasin family.</text>
</comment>
<feature type="domain" description="Big-1" evidence="2">
    <location>
        <begin position="23"/>
        <end position="92"/>
    </location>
</feature>
<accession>A0AAU7Q8H4</accession>